<proteinExistence type="inferred from homology"/>
<evidence type="ECO:0000256" key="2">
    <source>
        <dbReference type="ARBA" id="ARBA00022589"/>
    </source>
</evidence>
<dbReference type="SUPFAM" id="SSF51445">
    <property type="entry name" value="(Trans)glycosidases"/>
    <property type="match status" value="2"/>
</dbReference>
<name>A0AAW2U3Q0_9LAMI</name>
<reference evidence="8" key="2">
    <citation type="journal article" date="2024" name="Plant">
        <title>Genomic evolution and insights into agronomic trait innovations of Sesamum species.</title>
        <authorList>
            <person name="Miao H."/>
            <person name="Wang L."/>
            <person name="Qu L."/>
            <person name="Liu H."/>
            <person name="Sun Y."/>
            <person name="Le M."/>
            <person name="Wang Q."/>
            <person name="Wei S."/>
            <person name="Zheng Y."/>
            <person name="Lin W."/>
            <person name="Duan Y."/>
            <person name="Cao H."/>
            <person name="Xiong S."/>
            <person name="Wang X."/>
            <person name="Wei L."/>
            <person name="Li C."/>
            <person name="Ma Q."/>
            <person name="Ju M."/>
            <person name="Zhao R."/>
            <person name="Li G."/>
            <person name="Mu C."/>
            <person name="Tian Q."/>
            <person name="Mei H."/>
            <person name="Zhang T."/>
            <person name="Gao T."/>
            <person name="Zhang H."/>
        </authorList>
    </citation>
    <scope>NUCLEOTIDE SEQUENCE</scope>
    <source>
        <strain evidence="8">KEN1</strain>
    </source>
</reference>
<dbReference type="FunFam" id="3.20.20.80:FF:000022">
    <property type="entry name" value="Beta-glucosidase 11"/>
    <property type="match status" value="1"/>
</dbReference>
<dbReference type="GO" id="GO:0009821">
    <property type="term" value="P:alkaloid biosynthetic process"/>
    <property type="evidence" value="ECO:0007669"/>
    <property type="project" value="UniProtKB-ARBA"/>
</dbReference>
<dbReference type="Pfam" id="PF00232">
    <property type="entry name" value="Glyco_hydro_1"/>
    <property type="match status" value="2"/>
</dbReference>
<evidence type="ECO:0000256" key="5">
    <source>
        <dbReference type="PROSITE-ProRule" id="PRU10055"/>
    </source>
</evidence>
<accession>A0AAW2U3Q0</accession>
<evidence type="ECO:0000256" key="7">
    <source>
        <dbReference type="RuleBase" id="RU004468"/>
    </source>
</evidence>
<evidence type="ECO:0000256" key="3">
    <source>
        <dbReference type="ARBA" id="ARBA00022801"/>
    </source>
</evidence>
<dbReference type="PROSITE" id="PS00572">
    <property type="entry name" value="GLYCOSYL_HYDROL_F1_1"/>
    <property type="match status" value="1"/>
</dbReference>
<dbReference type="InterPro" id="IPR017853">
    <property type="entry name" value="GH"/>
</dbReference>
<evidence type="ECO:0000256" key="6">
    <source>
        <dbReference type="RuleBase" id="RU003690"/>
    </source>
</evidence>
<dbReference type="PANTHER" id="PTHR10353:SF137">
    <property type="entry name" value="MYROSINASE 3-RELATED"/>
    <property type="match status" value="1"/>
</dbReference>
<dbReference type="PANTHER" id="PTHR10353">
    <property type="entry name" value="GLYCOSYL HYDROLASE"/>
    <property type="match status" value="1"/>
</dbReference>
<keyword evidence="3 7" id="KW-0378">Hydrolase</keyword>
<gene>
    <name evidence="8" type="ORF">Slati_3618800</name>
</gene>
<dbReference type="PROSITE" id="PS00653">
    <property type="entry name" value="GLYCOSYL_HYDROL_F1_2"/>
    <property type="match status" value="1"/>
</dbReference>
<reference evidence="8" key="1">
    <citation type="submission" date="2020-06" db="EMBL/GenBank/DDBJ databases">
        <authorList>
            <person name="Li T."/>
            <person name="Hu X."/>
            <person name="Zhang T."/>
            <person name="Song X."/>
            <person name="Zhang H."/>
            <person name="Dai N."/>
            <person name="Sheng W."/>
            <person name="Hou X."/>
            <person name="Wei L."/>
        </authorList>
    </citation>
    <scope>NUCLEOTIDE SEQUENCE</scope>
    <source>
        <strain evidence="8">KEN1</strain>
        <tissue evidence="8">Leaf</tissue>
    </source>
</reference>
<dbReference type="EMBL" id="JACGWN010000013">
    <property type="protein sequence ID" value="KAL0410291.1"/>
    <property type="molecule type" value="Genomic_DNA"/>
</dbReference>
<comment type="similarity">
    <text evidence="1 6">Belongs to the glycosyl hydrolase 1 family.</text>
</comment>
<protein>
    <submittedName>
        <fullName evidence="8">Oleuropein beta-glucosidase</fullName>
    </submittedName>
</protein>
<dbReference type="InterPro" id="IPR033132">
    <property type="entry name" value="GH_1_N_CS"/>
</dbReference>
<dbReference type="PRINTS" id="PR00131">
    <property type="entry name" value="GLHYDRLASE1"/>
</dbReference>
<sequence length="570" mass="64705">MANNVAGAQVSRYVGTKLTRHDFPADFIFGGATSTYQVEGSYAQDGRSLSNWDVFALQRPGLILSPFTRKIIDGSNGCVAIDHYNRFKEDVRLMVFEKVGLDRFSLSWSRILPGGRLSGGINREGIKFYNDLIDLLLAQGGRLSGGINREGIKFYNDLIDLLLAQGIEPFVTIFHFDVPQCLEEEYGGFLSPKIVQDFVEYAELCFFEFGDRVKFWITQNEPVTFAKNGYVIGNFPPGHGSTSAFPSAKNAVGHRCCRGVDRTCYGGNAGTEPYIVGHHLIIAHAVAVDIYRRNYQAVQSGKIGVTNMSGWFEPYSNAQADIDAASRAVDFMLGWFVAPIVTGDYPPVMRERAGNRLPKFTPEQVKLIKGSYDFMGLNYYTTYWATYNPTPPGTPPTYMTDQEVEFLMERDGIPIGEQAASDWLFIVPYGIRNLILHTKNKYNDPIIYITENGVNEKNDRTVNIAQAVKDDYRIKFHQDHLAYVKESMDLGARIKGYFAWSMFDNYEWAEGYSVRFGMFYVDYVNGYTRYPKHSAIWYMNFLNKNALTRTKRQVEEIEDDNTTTKRKKGR</sequence>
<organism evidence="8">
    <name type="scientific">Sesamum latifolium</name>
    <dbReference type="NCBI Taxonomy" id="2727402"/>
    <lineage>
        <taxon>Eukaryota</taxon>
        <taxon>Viridiplantae</taxon>
        <taxon>Streptophyta</taxon>
        <taxon>Embryophyta</taxon>
        <taxon>Tracheophyta</taxon>
        <taxon>Spermatophyta</taxon>
        <taxon>Magnoliopsida</taxon>
        <taxon>eudicotyledons</taxon>
        <taxon>Gunneridae</taxon>
        <taxon>Pentapetalae</taxon>
        <taxon>asterids</taxon>
        <taxon>lamiids</taxon>
        <taxon>Lamiales</taxon>
        <taxon>Pedaliaceae</taxon>
        <taxon>Sesamum</taxon>
    </lineage>
</organism>
<evidence type="ECO:0000256" key="4">
    <source>
        <dbReference type="ARBA" id="ARBA00023295"/>
    </source>
</evidence>
<evidence type="ECO:0000313" key="8">
    <source>
        <dbReference type="EMBL" id="KAL0410291.1"/>
    </source>
</evidence>
<dbReference type="Gene3D" id="3.20.20.80">
    <property type="entry name" value="Glycosidases"/>
    <property type="match status" value="2"/>
</dbReference>
<keyword evidence="2" id="KW-0017">Alkaloid metabolism</keyword>
<dbReference type="InterPro" id="IPR018120">
    <property type="entry name" value="Glyco_hydro_1_AS"/>
</dbReference>
<dbReference type="GO" id="GO:0005975">
    <property type="term" value="P:carbohydrate metabolic process"/>
    <property type="evidence" value="ECO:0007669"/>
    <property type="project" value="InterPro"/>
</dbReference>
<dbReference type="AlphaFoldDB" id="A0AAW2U3Q0"/>
<dbReference type="InterPro" id="IPR001360">
    <property type="entry name" value="Glyco_hydro_1"/>
</dbReference>
<feature type="active site" description="Nucleophile" evidence="5">
    <location>
        <position position="451"/>
    </location>
</feature>
<comment type="caution">
    <text evidence="8">The sequence shown here is derived from an EMBL/GenBank/DDBJ whole genome shotgun (WGS) entry which is preliminary data.</text>
</comment>
<keyword evidence="4 7" id="KW-0326">Glycosidase</keyword>
<evidence type="ECO:0000256" key="1">
    <source>
        <dbReference type="ARBA" id="ARBA00010838"/>
    </source>
</evidence>
<dbReference type="GO" id="GO:0008422">
    <property type="term" value="F:beta-glucosidase activity"/>
    <property type="evidence" value="ECO:0007669"/>
    <property type="project" value="TreeGrafter"/>
</dbReference>